<dbReference type="PRINTS" id="PR00313">
    <property type="entry name" value="CABNDNGRPT"/>
</dbReference>
<dbReference type="InterPro" id="IPR011049">
    <property type="entry name" value="Serralysin-like_metalloprot_C"/>
</dbReference>
<accession>A0A0M6YF60</accession>
<dbReference type="Gene3D" id="2.150.10.10">
    <property type="entry name" value="Serralysin-like metalloprotease, C-terminal"/>
    <property type="match status" value="3"/>
</dbReference>
<sequence>MSGITNNIQPIDGITIEGSDRGELIFGSFRDDLIDGKGGNDLILGLSGDDTMSGGEGEDSIFGGSGADRIIGNTGNDRMLGGSGDDMLVWNNGDGSDLMNGGRDDDRVQVNFDTDLVNDDLQNKDVAEFSTTAQGVQFARIEVNDQTEVGLFQLDIRETEALETNFGGGDDTAVIVDDVLDQIVLDLDGGDGVDTLDLSQAAATVGVDLQKGTLGQSTAVNFENVIGTAFKDKIKGDREDNVLSGLAGDDRLNGRGGDDIIAGNTGNDRMFGGGGDDLLVWNNGDGSDLMNGGSGYDRVQVNFDTDLVNDDLQNKDVAEYSVTDTGVQFARIEVNEQTERGLFQLDIRNTEALETNFGGGDDTAVVVGDVLSKVFLDLDGGAGIDTLDFSQVAGPVSVDLSDGSVEVDNGGGQDASAVDFENVIGTDSNDVIRGNDQDNVIRGGSGNDIMTGGAGADTFVFAEGEVGVDVILDFEVGVDRIVFETTNPDATPENLLANLSQVGDDVELSISGRSILIEDTSVADFSASDFLIA</sequence>
<protein>
    <submittedName>
        <fullName evidence="3">Cyclolysin</fullName>
    </submittedName>
</protein>
<keyword evidence="2" id="KW-0964">Secreted</keyword>
<dbReference type="EMBL" id="CXSU01000005">
    <property type="protein sequence ID" value="CTQ48574.1"/>
    <property type="molecule type" value="Genomic_DNA"/>
</dbReference>
<evidence type="ECO:0000313" key="4">
    <source>
        <dbReference type="Proteomes" id="UP000049222"/>
    </source>
</evidence>
<gene>
    <name evidence="3" type="primary">cya_1</name>
    <name evidence="3" type="ORF">JDO7802_00577</name>
</gene>
<dbReference type="Proteomes" id="UP000049222">
    <property type="component" value="Unassembled WGS sequence"/>
</dbReference>
<reference evidence="3 4" key="1">
    <citation type="submission" date="2015-07" db="EMBL/GenBank/DDBJ databases">
        <authorList>
            <person name="Noorani M."/>
        </authorList>
    </citation>
    <scope>NUCLEOTIDE SEQUENCE [LARGE SCALE GENOMIC DNA]</scope>
    <source>
        <strain evidence="3 4">CECT 7802</strain>
    </source>
</reference>
<dbReference type="InterPro" id="IPR001343">
    <property type="entry name" value="Hemolysn_Ca-bd"/>
</dbReference>
<dbReference type="AlphaFoldDB" id="A0A0M6YF60"/>
<name>A0A0M6YF60_9RHOB</name>
<proteinExistence type="predicted"/>
<comment type="subcellular location">
    <subcellularLocation>
        <location evidence="1">Secreted</location>
    </subcellularLocation>
</comment>
<dbReference type="Pfam" id="PF00353">
    <property type="entry name" value="HemolysinCabind"/>
    <property type="match status" value="4"/>
</dbReference>
<dbReference type="InterPro" id="IPR050557">
    <property type="entry name" value="RTX_toxin/Mannuronan_C5-epim"/>
</dbReference>
<dbReference type="OrthoDB" id="9342475at2"/>
<dbReference type="RefSeq" id="WP_055082383.1">
    <property type="nucleotide sequence ID" value="NZ_CXSU01000005.1"/>
</dbReference>
<dbReference type="PANTHER" id="PTHR38340">
    <property type="entry name" value="S-LAYER PROTEIN"/>
    <property type="match status" value="1"/>
</dbReference>
<evidence type="ECO:0000256" key="2">
    <source>
        <dbReference type="ARBA" id="ARBA00022525"/>
    </source>
</evidence>
<dbReference type="GO" id="GO:0005576">
    <property type="term" value="C:extracellular region"/>
    <property type="evidence" value="ECO:0007669"/>
    <property type="project" value="UniProtKB-SubCell"/>
</dbReference>
<keyword evidence="4" id="KW-1185">Reference proteome</keyword>
<dbReference type="PANTHER" id="PTHR38340:SF1">
    <property type="entry name" value="S-LAYER PROTEIN"/>
    <property type="match status" value="1"/>
</dbReference>
<evidence type="ECO:0000256" key="1">
    <source>
        <dbReference type="ARBA" id="ARBA00004613"/>
    </source>
</evidence>
<organism evidence="3 4">
    <name type="scientific">Jannaschia donghaensis</name>
    <dbReference type="NCBI Taxonomy" id="420998"/>
    <lineage>
        <taxon>Bacteria</taxon>
        <taxon>Pseudomonadati</taxon>
        <taxon>Pseudomonadota</taxon>
        <taxon>Alphaproteobacteria</taxon>
        <taxon>Rhodobacterales</taxon>
        <taxon>Roseobacteraceae</taxon>
        <taxon>Jannaschia</taxon>
    </lineage>
</organism>
<dbReference type="SUPFAM" id="SSF51120">
    <property type="entry name" value="beta-Roll"/>
    <property type="match status" value="3"/>
</dbReference>
<evidence type="ECO:0000313" key="3">
    <source>
        <dbReference type="EMBL" id="CTQ48574.1"/>
    </source>
</evidence>
<dbReference type="GO" id="GO:0005509">
    <property type="term" value="F:calcium ion binding"/>
    <property type="evidence" value="ECO:0007669"/>
    <property type="project" value="InterPro"/>
</dbReference>
<dbReference type="STRING" id="420998.JDO7802_00577"/>